<evidence type="ECO:0000313" key="2">
    <source>
        <dbReference type="EMBL" id="GHG85177.1"/>
    </source>
</evidence>
<dbReference type="Proteomes" id="UP000611500">
    <property type="component" value="Unassembled WGS sequence"/>
</dbReference>
<evidence type="ECO:0000313" key="3">
    <source>
        <dbReference type="Proteomes" id="UP000611500"/>
    </source>
</evidence>
<dbReference type="RefSeq" id="WP_028092505.1">
    <property type="nucleotide sequence ID" value="NZ_BNAP01000003.1"/>
</dbReference>
<organism evidence="2 3">
    <name type="scientific">Pseudodonghicola xiamenensis</name>
    <dbReference type="NCBI Taxonomy" id="337702"/>
    <lineage>
        <taxon>Bacteria</taxon>
        <taxon>Pseudomonadati</taxon>
        <taxon>Pseudomonadota</taxon>
        <taxon>Alphaproteobacteria</taxon>
        <taxon>Rhodobacterales</taxon>
        <taxon>Paracoccaceae</taxon>
        <taxon>Pseudodonghicola</taxon>
    </lineage>
</organism>
<comment type="caution">
    <text evidence="2">The sequence shown here is derived from an EMBL/GenBank/DDBJ whole genome shotgun (WGS) entry which is preliminary data.</text>
</comment>
<keyword evidence="3" id="KW-1185">Reference proteome</keyword>
<feature type="transmembrane region" description="Helical" evidence="1">
    <location>
        <begin position="12"/>
        <end position="30"/>
    </location>
</feature>
<keyword evidence="1" id="KW-1133">Transmembrane helix</keyword>
<keyword evidence="1" id="KW-0812">Transmembrane</keyword>
<feature type="transmembrane region" description="Helical" evidence="1">
    <location>
        <begin position="116"/>
        <end position="138"/>
    </location>
</feature>
<proteinExistence type="predicted"/>
<dbReference type="AlphaFoldDB" id="A0A8J3H6S0"/>
<reference evidence="2" key="2">
    <citation type="submission" date="2020-09" db="EMBL/GenBank/DDBJ databases">
        <authorList>
            <person name="Sun Q."/>
            <person name="Zhou Y."/>
        </authorList>
    </citation>
    <scope>NUCLEOTIDE SEQUENCE</scope>
    <source>
        <strain evidence="2">CGMCC 1.7081</strain>
    </source>
</reference>
<reference evidence="2" key="1">
    <citation type="journal article" date="2014" name="Int. J. Syst. Evol. Microbiol.">
        <title>Complete genome sequence of Corynebacterium casei LMG S-19264T (=DSM 44701T), isolated from a smear-ripened cheese.</title>
        <authorList>
            <consortium name="US DOE Joint Genome Institute (JGI-PGF)"/>
            <person name="Walter F."/>
            <person name="Albersmeier A."/>
            <person name="Kalinowski J."/>
            <person name="Ruckert C."/>
        </authorList>
    </citation>
    <scope>NUCLEOTIDE SEQUENCE</scope>
    <source>
        <strain evidence="2">CGMCC 1.7081</strain>
    </source>
</reference>
<feature type="transmembrane region" description="Helical" evidence="1">
    <location>
        <begin position="188"/>
        <end position="215"/>
    </location>
</feature>
<keyword evidence="1" id="KW-0472">Membrane</keyword>
<accession>A0A8J3H6S0</accession>
<sequence>MTWIAPLTLFSALDYAAFALLLLAWIGIGWRIENPSPSRPSVAELMADFRREWMRQLVTRQPRIFDANLIGNLRQSTAFFASAAMIALGSGMALIRNPGPVEGLASDLAIAPSPPVVWELKLLLALLLLTSAFLKFVWANRLFGYCSVVMGAVPNNAQDPLAAPRADQAAELCISAARSFNRGLRTTYFALAAATWLMGPIALIAATMLTVGMLYRREFGSSSREVLMQVPPDLADRP</sequence>
<protein>
    <submittedName>
        <fullName evidence="2">Membrane protein</fullName>
    </submittedName>
</protein>
<dbReference type="InterPro" id="IPR006747">
    <property type="entry name" value="DUF599"/>
</dbReference>
<gene>
    <name evidence="2" type="ORF">GCM10010961_12050</name>
</gene>
<name>A0A8J3H6S0_9RHOB</name>
<dbReference type="EMBL" id="BNAP01000003">
    <property type="protein sequence ID" value="GHG85177.1"/>
    <property type="molecule type" value="Genomic_DNA"/>
</dbReference>
<evidence type="ECO:0000256" key="1">
    <source>
        <dbReference type="SAM" id="Phobius"/>
    </source>
</evidence>
<dbReference type="Pfam" id="PF04654">
    <property type="entry name" value="DUF599"/>
    <property type="match status" value="1"/>
</dbReference>
<feature type="transmembrane region" description="Helical" evidence="1">
    <location>
        <begin position="78"/>
        <end position="96"/>
    </location>
</feature>